<keyword evidence="3" id="KW-1185">Reference proteome</keyword>
<keyword evidence="1" id="KW-0812">Transmembrane</keyword>
<dbReference type="Proteomes" id="UP001597011">
    <property type="component" value="Unassembled WGS sequence"/>
</dbReference>
<comment type="caution">
    <text evidence="2">The sequence shown here is derived from an EMBL/GenBank/DDBJ whole genome shotgun (WGS) entry which is preliminary data.</text>
</comment>
<name>A0ABW3BW84_9FLAO</name>
<keyword evidence="1" id="KW-1133">Transmembrane helix</keyword>
<keyword evidence="1" id="KW-0472">Membrane</keyword>
<evidence type="ECO:0008006" key="4">
    <source>
        <dbReference type="Google" id="ProtNLM"/>
    </source>
</evidence>
<reference evidence="3" key="1">
    <citation type="journal article" date="2019" name="Int. J. Syst. Evol. Microbiol.">
        <title>The Global Catalogue of Microorganisms (GCM) 10K type strain sequencing project: providing services to taxonomists for standard genome sequencing and annotation.</title>
        <authorList>
            <consortium name="The Broad Institute Genomics Platform"/>
            <consortium name="The Broad Institute Genome Sequencing Center for Infectious Disease"/>
            <person name="Wu L."/>
            <person name="Ma J."/>
        </authorList>
    </citation>
    <scope>NUCLEOTIDE SEQUENCE [LARGE SCALE GENOMIC DNA]</scope>
    <source>
        <strain evidence="3">CCUG 60529</strain>
    </source>
</reference>
<dbReference type="InterPro" id="IPR008969">
    <property type="entry name" value="CarboxyPept-like_regulatory"/>
</dbReference>
<dbReference type="EMBL" id="JBHTIB010000014">
    <property type="protein sequence ID" value="MFD0836772.1"/>
    <property type="molecule type" value="Genomic_DNA"/>
</dbReference>
<dbReference type="SUPFAM" id="SSF49464">
    <property type="entry name" value="Carboxypeptidase regulatory domain-like"/>
    <property type="match status" value="1"/>
</dbReference>
<sequence length="286" mass="32692">MAKTFKWKSSNVYVKHIIFVYVKLFILFVFLNCRTSFSQSVEITGIVKSNIDVENIHVINKTAQIFTVTNSKGEFIIGANLSDTIIFTSIQHKTKRVVVDKNILLFKSLAVTLEEHINELDEVTVGKILTGNLHLDVQNIEGDPPINFFDVGIPGYTGKIATQSERRMNEATTGSNGQKLKWYSPLTGTIPLNPILNGISGRTKQLKTQVKLEENEALMLSIKGRLAKDFFISNPLAEDLKMDFWFFCSDDENFIKYCKGQTDFNILIFLRKKYREYMENRNINID</sequence>
<dbReference type="RefSeq" id="WP_379943089.1">
    <property type="nucleotide sequence ID" value="NZ_JBHTIB010000014.1"/>
</dbReference>
<evidence type="ECO:0000313" key="2">
    <source>
        <dbReference type="EMBL" id="MFD0836772.1"/>
    </source>
</evidence>
<accession>A0ABW3BW84</accession>
<feature type="transmembrane region" description="Helical" evidence="1">
    <location>
        <begin position="12"/>
        <end position="31"/>
    </location>
</feature>
<organism evidence="2 3">
    <name type="scientific">Mariniflexile aquimaris</name>
    <dbReference type="NCBI Taxonomy" id="881009"/>
    <lineage>
        <taxon>Bacteria</taxon>
        <taxon>Pseudomonadati</taxon>
        <taxon>Bacteroidota</taxon>
        <taxon>Flavobacteriia</taxon>
        <taxon>Flavobacteriales</taxon>
        <taxon>Flavobacteriaceae</taxon>
        <taxon>Mariniflexile</taxon>
    </lineage>
</organism>
<gene>
    <name evidence="2" type="ORF">ACFQ0I_13420</name>
</gene>
<evidence type="ECO:0000313" key="3">
    <source>
        <dbReference type="Proteomes" id="UP001597011"/>
    </source>
</evidence>
<protein>
    <recommendedName>
        <fullName evidence="4">Carboxypeptidase-like protein</fullName>
    </recommendedName>
</protein>
<proteinExistence type="predicted"/>
<evidence type="ECO:0000256" key="1">
    <source>
        <dbReference type="SAM" id="Phobius"/>
    </source>
</evidence>